<evidence type="ECO:0000256" key="5">
    <source>
        <dbReference type="ARBA" id="ARBA00023136"/>
    </source>
</evidence>
<dbReference type="PRINTS" id="PR00237">
    <property type="entry name" value="GPCRRHODOPSN"/>
</dbReference>
<dbReference type="PANTHER" id="PTHR24240">
    <property type="entry name" value="OPSIN"/>
    <property type="match status" value="1"/>
</dbReference>
<evidence type="ECO:0000256" key="2">
    <source>
        <dbReference type="ARBA" id="ARBA00022692"/>
    </source>
</evidence>
<keyword evidence="11" id="KW-1185">Reference proteome</keyword>
<evidence type="ECO:0000256" key="8">
    <source>
        <dbReference type="SAM" id="Phobius"/>
    </source>
</evidence>
<dbReference type="Proteomes" id="UP001159427">
    <property type="component" value="Unassembled WGS sequence"/>
</dbReference>
<evidence type="ECO:0000256" key="3">
    <source>
        <dbReference type="ARBA" id="ARBA00022989"/>
    </source>
</evidence>
<evidence type="ECO:0000256" key="4">
    <source>
        <dbReference type="ARBA" id="ARBA00023040"/>
    </source>
</evidence>
<comment type="caution">
    <text evidence="10">The sequence shown here is derived from an EMBL/GenBank/DDBJ whole genome shotgun (WGS) entry which is preliminary data.</text>
</comment>
<dbReference type="EMBL" id="CALNXI010000173">
    <property type="protein sequence ID" value="CAH3021206.1"/>
    <property type="molecule type" value="Genomic_DNA"/>
</dbReference>
<keyword evidence="6" id="KW-0675">Receptor</keyword>
<dbReference type="Pfam" id="PF00001">
    <property type="entry name" value="7tm_1"/>
    <property type="match status" value="1"/>
</dbReference>
<sequence>MNISSLALEYRSLSQVILESSLCILLTVVSFVGNTMVIIAVYRNRRLRTTTNLYIIALAVSDLSCAAVEMPLTSVTLVVGEWIFGYVLCQIEAFVDIFVTYVSPATISLTALNRYVRIVKTNQYNRLFSPRRSKLYLSLVWLLLFSYIVLARLTGWQKFVFTPGYATCIIGHLSEIRKLLHYIALGVFYFFVPLVISSYSYFKLFQEVHEHHLMITPYLQNSISRARITLNEIKMSKTLFFVVASIFICWVPFWAILVTERFS</sequence>
<organism evidence="10 11">
    <name type="scientific">Porites evermanni</name>
    <dbReference type="NCBI Taxonomy" id="104178"/>
    <lineage>
        <taxon>Eukaryota</taxon>
        <taxon>Metazoa</taxon>
        <taxon>Cnidaria</taxon>
        <taxon>Anthozoa</taxon>
        <taxon>Hexacorallia</taxon>
        <taxon>Scleractinia</taxon>
        <taxon>Fungiina</taxon>
        <taxon>Poritidae</taxon>
        <taxon>Porites</taxon>
    </lineage>
</organism>
<name>A0ABN8M0G2_9CNID</name>
<feature type="transmembrane region" description="Helical" evidence="8">
    <location>
        <begin position="16"/>
        <end position="41"/>
    </location>
</feature>
<dbReference type="SUPFAM" id="SSF81321">
    <property type="entry name" value="Family A G protein-coupled receptor-like"/>
    <property type="match status" value="1"/>
</dbReference>
<feature type="transmembrane region" description="Helical" evidence="8">
    <location>
        <begin position="179"/>
        <end position="202"/>
    </location>
</feature>
<gene>
    <name evidence="10" type="ORF">PEVE_00010367</name>
</gene>
<dbReference type="PROSITE" id="PS50262">
    <property type="entry name" value="G_PROTEIN_RECEP_F1_2"/>
    <property type="match status" value="1"/>
</dbReference>
<comment type="subcellular location">
    <subcellularLocation>
        <location evidence="1">Membrane</location>
        <topology evidence="1">Multi-pass membrane protein</topology>
    </subcellularLocation>
</comment>
<evidence type="ECO:0000256" key="1">
    <source>
        <dbReference type="ARBA" id="ARBA00004141"/>
    </source>
</evidence>
<feature type="transmembrane region" description="Helical" evidence="8">
    <location>
        <begin position="135"/>
        <end position="153"/>
    </location>
</feature>
<keyword evidence="7" id="KW-0807">Transducer</keyword>
<evidence type="ECO:0000256" key="6">
    <source>
        <dbReference type="ARBA" id="ARBA00023170"/>
    </source>
</evidence>
<evidence type="ECO:0000313" key="10">
    <source>
        <dbReference type="EMBL" id="CAH3021206.1"/>
    </source>
</evidence>
<keyword evidence="2 8" id="KW-0812">Transmembrane</keyword>
<accession>A0ABN8M0G2</accession>
<dbReference type="InterPro" id="IPR000276">
    <property type="entry name" value="GPCR_Rhodpsn"/>
</dbReference>
<keyword evidence="5 8" id="KW-0472">Membrane</keyword>
<protein>
    <recommendedName>
        <fullName evidence="9">G-protein coupled receptors family 1 profile domain-containing protein</fullName>
    </recommendedName>
</protein>
<reference evidence="10 11" key="1">
    <citation type="submission" date="2022-05" db="EMBL/GenBank/DDBJ databases">
        <authorList>
            <consortium name="Genoscope - CEA"/>
            <person name="William W."/>
        </authorList>
    </citation>
    <scope>NUCLEOTIDE SEQUENCE [LARGE SCALE GENOMIC DNA]</scope>
</reference>
<feature type="transmembrane region" description="Helical" evidence="8">
    <location>
        <begin position="53"/>
        <end position="73"/>
    </location>
</feature>
<dbReference type="CDD" id="cd00637">
    <property type="entry name" value="7tm_classA_rhodopsin-like"/>
    <property type="match status" value="1"/>
</dbReference>
<keyword evidence="3 8" id="KW-1133">Transmembrane helix</keyword>
<dbReference type="Gene3D" id="1.20.1070.10">
    <property type="entry name" value="Rhodopsin 7-helix transmembrane proteins"/>
    <property type="match status" value="1"/>
</dbReference>
<feature type="transmembrane region" description="Helical" evidence="8">
    <location>
        <begin position="93"/>
        <end position="115"/>
    </location>
</feature>
<feature type="non-terminal residue" evidence="10">
    <location>
        <position position="263"/>
    </location>
</feature>
<dbReference type="InterPro" id="IPR017452">
    <property type="entry name" value="GPCR_Rhodpsn_7TM"/>
</dbReference>
<proteinExistence type="predicted"/>
<evidence type="ECO:0000256" key="7">
    <source>
        <dbReference type="ARBA" id="ARBA00023224"/>
    </source>
</evidence>
<keyword evidence="4" id="KW-0297">G-protein coupled receptor</keyword>
<evidence type="ECO:0000313" key="11">
    <source>
        <dbReference type="Proteomes" id="UP001159427"/>
    </source>
</evidence>
<dbReference type="InterPro" id="IPR050125">
    <property type="entry name" value="GPCR_opsins"/>
</dbReference>
<feature type="transmembrane region" description="Helical" evidence="8">
    <location>
        <begin position="238"/>
        <end position="257"/>
    </location>
</feature>
<evidence type="ECO:0000259" key="9">
    <source>
        <dbReference type="PROSITE" id="PS50262"/>
    </source>
</evidence>
<feature type="domain" description="G-protein coupled receptors family 1 profile" evidence="9">
    <location>
        <begin position="33"/>
        <end position="263"/>
    </location>
</feature>